<dbReference type="CDD" id="cd04301">
    <property type="entry name" value="NAT_SF"/>
    <property type="match status" value="1"/>
</dbReference>
<dbReference type="RefSeq" id="WP_286218482.1">
    <property type="nucleotide sequence ID" value="NZ_AP027729.1"/>
</dbReference>
<protein>
    <recommendedName>
        <fullName evidence="3">N-acetyltransferase domain-containing protein</fullName>
    </recommendedName>
</protein>
<keyword evidence="5" id="KW-1185">Reference proteome</keyword>
<dbReference type="PANTHER" id="PTHR43877">
    <property type="entry name" value="AMINOALKYLPHOSPHONATE N-ACETYLTRANSFERASE-RELATED-RELATED"/>
    <property type="match status" value="1"/>
</dbReference>
<dbReference type="InterPro" id="IPR016181">
    <property type="entry name" value="Acyl_CoA_acyltransferase"/>
</dbReference>
<name>A0ABM8FZW8_9CELL</name>
<feature type="domain" description="N-acetyltransferase" evidence="3">
    <location>
        <begin position="19"/>
        <end position="157"/>
    </location>
</feature>
<gene>
    <name evidence="4" type="ORF">GCM10025865_05850</name>
</gene>
<dbReference type="PROSITE" id="PS51186">
    <property type="entry name" value="GNAT"/>
    <property type="match status" value="1"/>
</dbReference>
<keyword evidence="1" id="KW-0808">Transferase</keyword>
<organism evidence="4 5">
    <name type="scientific">Paraoerskovia sediminicola</name>
    <dbReference type="NCBI Taxonomy" id="1138587"/>
    <lineage>
        <taxon>Bacteria</taxon>
        <taxon>Bacillati</taxon>
        <taxon>Actinomycetota</taxon>
        <taxon>Actinomycetes</taxon>
        <taxon>Micrococcales</taxon>
        <taxon>Cellulomonadaceae</taxon>
        <taxon>Paraoerskovia</taxon>
    </lineage>
</organism>
<evidence type="ECO:0000313" key="4">
    <source>
        <dbReference type="EMBL" id="BDZ41286.1"/>
    </source>
</evidence>
<dbReference type="InterPro" id="IPR050832">
    <property type="entry name" value="Bact_Acetyltransf"/>
</dbReference>
<evidence type="ECO:0000256" key="1">
    <source>
        <dbReference type="ARBA" id="ARBA00022679"/>
    </source>
</evidence>
<dbReference type="SUPFAM" id="SSF55729">
    <property type="entry name" value="Acyl-CoA N-acyltransferases (Nat)"/>
    <property type="match status" value="1"/>
</dbReference>
<proteinExistence type="predicted"/>
<dbReference type="InterPro" id="IPR000182">
    <property type="entry name" value="GNAT_dom"/>
</dbReference>
<reference evidence="5" key="1">
    <citation type="journal article" date="2019" name="Int. J. Syst. Evol. Microbiol.">
        <title>The Global Catalogue of Microorganisms (GCM) 10K type strain sequencing project: providing services to taxonomists for standard genome sequencing and annotation.</title>
        <authorList>
            <consortium name="The Broad Institute Genomics Platform"/>
            <consortium name="The Broad Institute Genome Sequencing Center for Infectious Disease"/>
            <person name="Wu L."/>
            <person name="Ma J."/>
        </authorList>
    </citation>
    <scope>NUCLEOTIDE SEQUENCE [LARGE SCALE GENOMIC DNA]</scope>
    <source>
        <strain evidence="5">NBRC 108565</strain>
    </source>
</reference>
<evidence type="ECO:0000256" key="2">
    <source>
        <dbReference type="ARBA" id="ARBA00023315"/>
    </source>
</evidence>
<evidence type="ECO:0000313" key="5">
    <source>
        <dbReference type="Proteomes" id="UP001321475"/>
    </source>
</evidence>
<accession>A0ABM8FZW8</accession>
<dbReference type="PANTHER" id="PTHR43877:SF1">
    <property type="entry name" value="ACETYLTRANSFERASE"/>
    <property type="match status" value="1"/>
</dbReference>
<dbReference type="Gene3D" id="3.40.630.30">
    <property type="match status" value="1"/>
</dbReference>
<dbReference type="EMBL" id="AP027729">
    <property type="protein sequence ID" value="BDZ41286.1"/>
    <property type="molecule type" value="Genomic_DNA"/>
</dbReference>
<sequence>MPHLTQAGDPPEPPQLDGLVLRRATSGDREAVWPLVRQIPGDQPDRGSFDRSFGPLVSLLDTYLVVAESPDEGLVGYLLANFHRTLAAGGSVVWVSEVAVLPSARRQGLGRELVRAAERWARSVDAVSVSLATPGAGDFYRALGYVEDATYFSRSLA</sequence>
<keyword evidence="2" id="KW-0012">Acyltransferase</keyword>
<evidence type="ECO:0000259" key="3">
    <source>
        <dbReference type="PROSITE" id="PS51186"/>
    </source>
</evidence>
<dbReference type="Proteomes" id="UP001321475">
    <property type="component" value="Chromosome"/>
</dbReference>
<dbReference type="Pfam" id="PF00583">
    <property type="entry name" value="Acetyltransf_1"/>
    <property type="match status" value="1"/>
</dbReference>